<evidence type="ECO:0000256" key="2">
    <source>
        <dbReference type="ARBA" id="ARBA00006419"/>
    </source>
</evidence>
<keyword evidence="5" id="KW-0653">Protein transport</keyword>
<dbReference type="GeneID" id="94350024"/>
<dbReference type="AlphaFoldDB" id="A0A976FF28"/>
<dbReference type="InterPro" id="IPR016159">
    <property type="entry name" value="Cullin_repeat-like_dom_sf"/>
</dbReference>
<dbReference type="PANTHER" id="PTHR21311">
    <property type="entry name" value="CONSERVED OLIGOMERIC GOLGI COMPLEX COMPONENT 8"/>
    <property type="match status" value="1"/>
</dbReference>
<dbReference type="SUPFAM" id="SSF74788">
    <property type="entry name" value="Cullin repeat-like"/>
    <property type="match status" value="1"/>
</dbReference>
<dbReference type="KEGG" id="blac:94350024"/>
<dbReference type="GO" id="GO:0017119">
    <property type="term" value="C:Golgi transport complex"/>
    <property type="evidence" value="ECO:0007669"/>
    <property type="project" value="InterPro"/>
</dbReference>
<evidence type="ECO:0000313" key="9">
    <source>
        <dbReference type="EMBL" id="TDH65466.1"/>
    </source>
</evidence>
<keyword evidence="7" id="KW-0472">Membrane</keyword>
<proteinExistence type="inferred from homology"/>
<comment type="similarity">
    <text evidence="2">Belongs to the COG8 family.</text>
</comment>
<keyword evidence="4" id="KW-0813">Transport</keyword>
<keyword evidence="6" id="KW-0333">Golgi apparatus</keyword>
<dbReference type="InterPro" id="IPR007255">
    <property type="entry name" value="COG8"/>
</dbReference>
<comment type="caution">
    <text evidence="9">The sequence shown here is derived from an EMBL/GenBank/DDBJ whole genome shotgun (WGS) entry which is preliminary data.</text>
</comment>
<evidence type="ECO:0000256" key="4">
    <source>
        <dbReference type="ARBA" id="ARBA00022448"/>
    </source>
</evidence>
<evidence type="ECO:0000313" key="10">
    <source>
        <dbReference type="Proteomes" id="UP000294530"/>
    </source>
</evidence>
<organism evidence="9 10">
    <name type="scientific">Bremia lactucae</name>
    <name type="common">Lettuce downy mildew</name>
    <dbReference type="NCBI Taxonomy" id="4779"/>
    <lineage>
        <taxon>Eukaryota</taxon>
        <taxon>Sar</taxon>
        <taxon>Stramenopiles</taxon>
        <taxon>Oomycota</taxon>
        <taxon>Peronosporomycetes</taxon>
        <taxon>Peronosporales</taxon>
        <taxon>Peronosporaceae</taxon>
        <taxon>Bremia</taxon>
    </lineage>
</organism>
<dbReference type="GO" id="GO:0015031">
    <property type="term" value="P:protein transport"/>
    <property type="evidence" value="ECO:0007669"/>
    <property type="project" value="UniProtKB-KW"/>
</dbReference>
<dbReference type="OrthoDB" id="1661054at2759"/>
<evidence type="ECO:0000256" key="1">
    <source>
        <dbReference type="ARBA" id="ARBA00004395"/>
    </source>
</evidence>
<dbReference type="Proteomes" id="UP000294530">
    <property type="component" value="Unassembled WGS sequence"/>
</dbReference>
<dbReference type="Pfam" id="PF04124">
    <property type="entry name" value="Dor1"/>
    <property type="match status" value="1"/>
</dbReference>
<evidence type="ECO:0000256" key="6">
    <source>
        <dbReference type="ARBA" id="ARBA00023034"/>
    </source>
</evidence>
<dbReference type="GO" id="GO:0000139">
    <property type="term" value="C:Golgi membrane"/>
    <property type="evidence" value="ECO:0007669"/>
    <property type="project" value="UniProtKB-SubCell"/>
</dbReference>
<keyword evidence="10" id="KW-1185">Reference proteome</keyword>
<protein>
    <recommendedName>
        <fullName evidence="3">Conserved oligomeric Golgi complex subunit 8</fullName>
    </recommendedName>
    <alternativeName>
        <fullName evidence="8">Component of oligomeric Golgi complex 8</fullName>
    </alternativeName>
</protein>
<evidence type="ECO:0000256" key="5">
    <source>
        <dbReference type="ARBA" id="ARBA00022927"/>
    </source>
</evidence>
<sequence>MMTSLKTCSLEDLKREPWRLQLQADNTAEQLRSLVVQNYHVFIQSNQCTAIVKNDLVELQKKSDAIEAAIPELQSQCATLQMDVTEIVAKHGDIQFVLEHYLQVKTSWIGQFYNPTIIALNKILTELLEIPQLLEACVHNELFDSALDVIQLVNETFQADYSAEATQNVVIDCLVREVTNMTSILREKLLQKLREDPQLALCVRIVSYLRRIDAFVEKDVGSVDYERKLKEEFLTCRNVWLLSLCQGLSCSDPYQYIIQLIDIKRTSWFDMITQYSAIFGSENLEHQVDVSLCRWATTTVAEFLNLLKTHLPKIDDFSSIATLFEQSLFFGGSLGRVGVDFQAVLLVSFEDHVLYLMTESWQAACRDFHDNLQMHALTSSTCVKTPIIVASSRSSAIASNSASARQELSKDDYSPPRSLLSFPLVAEFTNAVLSSLNELRQCAIVTLRTRMKKHYQSAIGTLLFTIAEFVTENGLNRIKCTSEENKTNQSSKQTVLAESIHAMNLILRLELLPYLMKCFHRLFPLVSSTCSLDVGEIIANEMKEFDESMRTAGLHVFSLPIARIEEKHEEGVTEVVLNNSLT</sequence>
<dbReference type="RefSeq" id="XP_067814965.1">
    <property type="nucleotide sequence ID" value="XM_067964353.1"/>
</dbReference>
<evidence type="ECO:0000256" key="8">
    <source>
        <dbReference type="ARBA" id="ARBA00031347"/>
    </source>
</evidence>
<dbReference type="GO" id="GO:0006891">
    <property type="term" value="P:intra-Golgi vesicle-mediated transport"/>
    <property type="evidence" value="ECO:0007669"/>
    <property type="project" value="TreeGrafter"/>
</dbReference>
<reference evidence="9 10" key="1">
    <citation type="journal article" date="2021" name="Genome Biol.">
        <title>AFLAP: assembly-free linkage analysis pipeline using k-mers from genome sequencing data.</title>
        <authorList>
            <person name="Fletcher K."/>
            <person name="Zhang L."/>
            <person name="Gil J."/>
            <person name="Han R."/>
            <person name="Cavanaugh K."/>
            <person name="Michelmore R."/>
        </authorList>
    </citation>
    <scope>NUCLEOTIDE SEQUENCE [LARGE SCALE GENOMIC DNA]</scope>
    <source>
        <strain evidence="9 10">SF5</strain>
    </source>
</reference>
<dbReference type="PANTHER" id="PTHR21311:SF0">
    <property type="entry name" value="CONSERVED OLIGOMERIC GOLGI COMPLEX SUBUNIT 8"/>
    <property type="match status" value="1"/>
</dbReference>
<comment type="subcellular location">
    <subcellularLocation>
        <location evidence="1">Golgi apparatus membrane</location>
        <topology evidence="1">Peripheral membrane protein</topology>
    </subcellularLocation>
</comment>
<evidence type="ECO:0000256" key="3">
    <source>
        <dbReference type="ARBA" id="ARBA00020983"/>
    </source>
</evidence>
<gene>
    <name evidence="9" type="ORF">CCR75_006283</name>
</gene>
<evidence type="ECO:0000256" key="7">
    <source>
        <dbReference type="ARBA" id="ARBA00023136"/>
    </source>
</evidence>
<accession>A0A976FF28</accession>
<dbReference type="EMBL" id="SHOA02000013">
    <property type="protein sequence ID" value="TDH65466.1"/>
    <property type="molecule type" value="Genomic_DNA"/>
</dbReference>
<name>A0A976FF28_BRELC</name>